<proteinExistence type="predicted"/>
<evidence type="ECO:0000313" key="1">
    <source>
        <dbReference type="EMBL" id="SFC85188.1"/>
    </source>
</evidence>
<dbReference type="RefSeq" id="WP_091491459.1">
    <property type="nucleotide sequence ID" value="NZ_FOMH01000002.1"/>
</dbReference>
<organism evidence="1 2">
    <name type="scientific">Flavobacterium phragmitis</name>
    <dbReference type="NCBI Taxonomy" id="739143"/>
    <lineage>
        <taxon>Bacteria</taxon>
        <taxon>Pseudomonadati</taxon>
        <taxon>Bacteroidota</taxon>
        <taxon>Flavobacteriia</taxon>
        <taxon>Flavobacteriales</taxon>
        <taxon>Flavobacteriaceae</taxon>
        <taxon>Flavobacterium</taxon>
    </lineage>
</organism>
<dbReference type="Proteomes" id="UP000199672">
    <property type="component" value="Unassembled WGS sequence"/>
</dbReference>
<evidence type="ECO:0000313" key="2">
    <source>
        <dbReference type="Proteomes" id="UP000199672"/>
    </source>
</evidence>
<reference evidence="2" key="1">
    <citation type="submission" date="2016-10" db="EMBL/GenBank/DDBJ databases">
        <authorList>
            <person name="Varghese N."/>
            <person name="Submissions S."/>
        </authorList>
    </citation>
    <scope>NUCLEOTIDE SEQUENCE [LARGE SCALE GENOMIC DNA]</scope>
    <source>
        <strain evidence="2">CGMCC 1.10370</strain>
    </source>
</reference>
<gene>
    <name evidence="1" type="ORF">SAMN05216297_102506</name>
</gene>
<dbReference type="AlphaFoldDB" id="A0A1I1MPS8"/>
<dbReference type="STRING" id="739143.SAMN05216297_102506"/>
<dbReference type="Pfam" id="PF10985">
    <property type="entry name" value="DUF2805"/>
    <property type="match status" value="1"/>
</dbReference>
<sequence length="92" mass="10975">MKKSSRKELTPEQTEKLVSLALEERNPFEIIKKEFGLAEKEVLEIMKKKMPLEKFEMWKKKAIANKPKPKPIKIDDFDEDLDGKYYIKNKFD</sequence>
<name>A0A1I1MPS8_9FLAO</name>
<protein>
    <submittedName>
        <fullName evidence="1">TIGR03643 family protein</fullName>
    </submittedName>
</protein>
<dbReference type="InterPro" id="IPR019882">
    <property type="entry name" value="CHP03643"/>
</dbReference>
<keyword evidence="2" id="KW-1185">Reference proteome</keyword>
<dbReference type="EMBL" id="FOMH01000002">
    <property type="protein sequence ID" value="SFC85188.1"/>
    <property type="molecule type" value="Genomic_DNA"/>
</dbReference>
<dbReference type="OrthoDB" id="289296at2"/>
<accession>A0A1I1MPS8</accession>